<gene>
    <name evidence="4" type="ORF">RM531_08720</name>
</gene>
<name>A0ABU3B957_9GAMM</name>
<dbReference type="EMBL" id="JAVRHY010000006">
    <property type="protein sequence ID" value="MDT0618560.1"/>
    <property type="molecule type" value="Genomic_DNA"/>
</dbReference>
<dbReference type="Proteomes" id="UP001259982">
    <property type="component" value="Unassembled WGS sequence"/>
</dbReference>
<accession>A0ABU3B957</accession>
<keyword evidence="2" id="KW-1133">Transmembrane helix</keyword>
<dbReference type="Pfam" id="PF07916">
    <property type="entry name" value="TraG_N"/>
    <property type="match status" value="1"/>
</dbReference>
<comment type="caution">
    <text evidence="4">The sequence shown here is derived from an EMBL/GenBank/DDBJ whole genome shotgun (WGS) entry which is preliminary data.</text>
</comment>
<keyword evidence="2" id="KW-0472">Membrane</keyword>
<dbReference type="RefSeq" id="WP_311658699.1">
    <property type="nucleotide sequence ID" value="NZ_JAVRHY010000006.1"/>
</dbReference>
<feature type="transmembrane region" description="Helical" evidence="2">
    <location>
        <begin position="363"/>
        <end position="388"/>
    </location>
</feature>
<feature type="transmembrane region" description="Helical" evidence="2">
    <location>
        <begin position="338"/>
        <end position="357"/>
    </location>
</feature>
<feature type="region of interest" description="Disordered" evidence="1">
    <location>
        <begin position="690"/>
        <end position="732"/>
    </location>
</feature>
<feature type="domain" description="TraG N-terminal Proteobacteria" evidence="3">
    <location>
        <begin position="3"/>
        <end position="460"/>
    </location>
</feature>
<dbReference type="InterPro" id="IPR012931">
    <property type="entry name" value="TraG_N_Proteobacteria"/>
</dbReference>
<reference evidence="4 5" key="1">
    <citation type="submission" date="2023-09" db="EMBL/GenBank/DDBJ databases">
        <authorList>
            <person name="Rey-Velasco X."/>
        </authorList>
    </citation>
    <scope>NUCLEOTIDE SEQUENCE [LARGE SCALE GENOMIC DNA]</scope>
    <source>
        <strain evidence="4 5">P385</strain>
    </source>
</reference>
<organism evidence="4 5">
    <name type="scientific">Spectribacter acetivorans</name>
    <dbReference type="NCBI Taxonomy" id="3075603"/>
    <lineage>
        <taxon>Bacteria</taxon>
        <taxon>Pseudomonadati</taxon>
        <taxon>Pseudomonadota</taxon>
        <taxon>Gammaproteobacteria</taxon>
        <taxon>Salinisphaerales</taxon>
        <taxon>Salinisphaeraceae</taxon>
        <taxon>Spectribacter</taxon>
    </lineage>
</organism>
<evidence type="ECO:0000313" key="4">
    <source>
        <dbReference type="EMBL" id="MDT0618560.1"/>
    </source>
</evidence>
<evidence type="ECO:0000259" key="3">
    <source>
        <dbReference type="Pfam" id="PF07916"/>
    </source>
</evidence>
<evidence type="ECO:0000256" key="1">
    <source>
        <dbReference type="SAM" id="MobiDB-lite"/>
    </source>
</evidence>
<keyword evidence="2" id="KW-0812">Transmembrane</keyword>
<proteinExistence type="predicted"/>
<sequence>MYEIFAIGDSRFLFEVMKGIALITNTDDFRGLVSVGFLLGVLLVSIRAVMDTKFEIQHALIAFIIYGVMFIPKGTVIIEDVYTGATQTVDNVPVGVAAIGQTVSTIGVALTELFEQGFSPVGSTTAPYEGIFEEAFTKPLYALLNLRNVTFSPDGPQGQLRHNVPEYVARCTMRGISDRRLDPDTIYSDPYAWDGIKYPSATSYMLYKENTGSYDNISCLAATGRIENMLSSIQSDGTLRSRVNDVLSINDIDHGDDYVENVLHSLLDNGIDANRWMLNSIFMRYVDEGMQKGYISRGDTTAAMLLEENRNRRNLKLSLNGSTFQEIMQPVMTFLETFVYAVSPLVAFLVVLGPMGIKLASKYLLITIWVQLWLPIMAIIKLYAWLVINRDMETFASGSNLDAAIGSMEGLWRFNATLADWIGVTGMLIAATPALVLMLLYGSAITATALARNLSSAEGANEAFASPSPASNSGLGTKVGQMSASIDNAGQATYGFRPEVDSASGSIRADSAMSSATTSSMQSTEKAMASTASNYMQSEAVMNSAGQLLKTTDSSSSGTSSQLAQSFSADVKDILGQGISRDLGISERQARALNLSAGVNGSLGVGNSGPGAQAMVRGAAEMLSKSEYGQTEQGKADVQNLLKISTDEGQSTQMMQTVSQSQDKSTTDSISRMVQQQDQESYTETKAAISEMNESLSESQAFQQQLSGSSQISMTSLQPSASQWAEQTGQDFGGNRQLEAMAYRDAMMEGIREGDVSEFIPGLKSNPNQDAQALAGKLEDFQNLYSGTPTEGPQPMDFQGQQSEIQSDRQGIGDQYQAEESVRMAAYNSTPDRSGTEMYQPGAVGTQIAGATERMEDRWENFKQQLQDNPKSGAGSAAASLHQTASRLLDGDDVQGQALGGMLQQQVLRDNDTFTSSAALIANDTGAISLSDENVQRIEQALENNEPLSSQSIANMMSGSEYNEVQTMSGQMFDTFRENANPTLNPSTGERDLASAQLAGVVEQQYGEGQEYRGADRVDQLMGAVDYNYSEHNEQLVAEAGMQVMKAQGMEFDGGVGMIPGAPWDGGNSSQDLTYKANAGKMGADEYERGLQNGSIEAPTFQAQSSDQNAGFFSGLFGGDSGEEVTVDPSKITETFNDVRAMGFEQAEEDRAQFWAENEAESVIMFDTKSNLSDLDHEPKN</sequence>
<evidence type="ECO:0000313" key="5">
    <source>
        <dbReference type="Proteomes" id="UP001259982"/>
    </source>
</evidence>
<evidence type="ECO:0000256" key="2">
    <source>
        <dbReference type="SAM" id="Phobius"/>
    </source>
</evidence>
<feature type="transmembrane region" description="Helical" evidence="2">
    <location>
        <begin position="418"/>
        <end position="441"/>
    </location>
</feature>
<feature type="transmembrane region" description="Helical" evidence="2">
    <location>
        <begin position="32"/>
        <end position="50"/>
    </location>
</feature>
<keyword evidence="5" id="KW-1185">Reference proteome</keyword>
<protein>
    <submittedName>
        <fullName evidence="4">Conjugal transfer protein TraG N-terminal domain-containing protein</fullName>
    </submittedName>
</protein>
<feature type="compositionally biased region" description="Polar residues" evidence="1">
    <location>
        <begin position="692"/>
        <end position="730"/>
    </location>
</feature>
<feature type="transmembrane region" description="Helical" evidence="2">
    <location>
        <begin position="56"/>
        <end position="72"/>
    </location>
</feature>